<name>A0A0F8XFT9_9ZZZZ</name>
<feature type="non-terminal residue" evidence="1">
    <location>
        <position position="41"/>
    </location>
</feature>
<proteinExistence type="predicted"/>
<dbReference type="EMBL" id="LAZR01059331">
    <property type="protein sequence ID" value="KKK68012.1"/>
    <property type="molecule type" value="Genomic_DNA"/>
</dbReference>
<organism evidence="1">
    <name type="scientific">marine sediment metagenome</name>
    <dbReference type="NCBI Taxonomy" id="412755"/>
    <lineage>
        <taxon>unclassified sequences</taxon>
        <taxon>metagenomes</taxon>
        <taxon>ecological metagenomes</taxon>
    </lineage>
</organism>
<gene>
    <name evidence="1" type="ORF">LCGC14_2948350</name>
</gene>
<comment type="caution">
    <text evidence="1">The sequence shown here is derived from an EMBL/GenBank/DDBJ whole genome shotgun (WGS) entry which is preliminary data.</text>
</comment>
<evidence type="ECO:0000313" key="1">
    <source>
        <dbReference type="EMBL" id="KKK68012.1"/>
    </source>
</evidence>
<accession>A0A0F8XFT9</accession>
<reference evidence="1" key="1">
    <citation type="journal article" date="2015" name="Nature">
        <title>Complex archaea that bridge the gap between prokaryotes and eukaryotes.</title>
        <authorList>
            <person name="Spang A."/>
            <person name="Saw J.H."/>
            <person name="Jorgensen S.L."/>
            <person name="Zaremba-Niedzwiedzka K."/>
            <person name="Martijn J."/>
            <person name="Lind A.E."/>
            <person name="van Eijk R."/>
            <person name="Schleper C."/>
            <person name="Guy L."/>
            <person name="Ettema T.J."/>
        </authorList>
    </citation>
    <scope>NUCLEOTIDE SEQUENCE</scope>
</reference>
<dbReference type="AlphaFoldDB" id="A0A0F8XFT9"/>
<sequence>MINFRSGYLEGKLYARALHRWAQAARKAATADLATLRRQRN</sequence>
<protein>
    <submittedName>
        <fullName evidence="1">Uncharacterized protein</fullName>
    </submittedName>
</protein>